<dbReference type="GeneID" id="41582834"/>
<dbReference type="RefSeq" id="WP_013142464.1">
    <property type="nucleotide sequence ID" value="NC_014205.1"/>
</dbReference>
<dbReference type="Gene3D" id="2.10.260.10">
    <property type="match status" value="1"/>
</dbReference>
<dbReference type="InterPro" id="IPR037914">
    <property type="entry name" value="SpoVT-AbrB_sf"/>
</dbReference>
<dbReference type="PANTHER" id="PTHR34860">
    <property type="entry name" value="REPRESSOR-LIKE PROTEIN SSO7C3"/>
    <property type="match status" value="1"/>
</dbReference>
<dbReference type="eggNOG" id="arCOG00818">
    <property type="taxonomic scope" value="Archaea"/>
</dbReference>
<dbReference type="Proteomes" id="UP000002573">
    <property type="component" value="Chromosome"/>
</dbReference>
<accession>D7DAR9</accession>
<dbReference type="InterPro" id="IPR007159">
    <property type="entry name" value="SpoVT-AbrB_dom"/>
</dbReference>
<evidence type="ECO:0000313" key="3">
    <source>
        <dbReference type="Proteomes" id="UP000002573"/>
    </source>
</evidence>
<name>D7DAR9_STAHD</name>
<dbReference type="HOGENOM" id="CLU_2393025_0_0_2"/>
<gene>
    <name evidence="2" type="ordered locus">Shell_0121</name>
</gene>
<proteinExistence type="predicted"/>
<dbReference type="PANTHER" id="PTHR34860:SF6">
    <property type="entry name" value="REPRESSOR-LIKE PROTEIN SSO7C3"/>
    <property type="match status" value="1"/>
</dbReference>
<organism evidence="2 3">
    <name type="scientific">Staphylothermus hellenicus (strain DSM 12710 / JCM 10830 / BK20S6-10-b1 / P8)</name>
    <dbReference type="NCBI Taxonomy" id="591019"/>
    <lineage>
        <taxon>Archaea</taxon>
        <taxon>Thermoproteota</taxon>
        <taxon>Thermoprotei</taxon>
        <taxon>Desulfurococcales</taxon>
        <taxon>Desulfurococcaceae</taxon>
        <taxon>Staphylothermus</taxon>
    </lineage>
</organism>
<evidence type="ECO:0000313" key="2">
    <source>
        <dbReference type="EMBL" id="ADI31266.1"/>
    </source>
</evidence>
<dbReference type="AlphaFoldDB" id="D7DAR9"/>
<sequence length="93" mass="10277">MSIVKVTRKRQITLPKKICDSLGISPGDYVRVYIDENGKIIVEKAFSIDQLAGSLNPSRPLENLAEDLDEDRKVITLKELKAAASSPRISPVL</sequence>
<dbReference type="KEGG" id="shc:Shell_0121"/>
<dbReference type="OrthoDB" id="30861at2157"/>
<protein>
    <submittedName>
        <fullName evidence="2">Transcriptional regulator, AbrB family</fullName>
    </submittedName>
</protein>
<dbReference type="NCBIfam" id="TIGR01439">
    <property type="entry name" value="lp_hng_hel_AbrB"/>
    <property type="match status" value="1"/>
</dbReference>
<keyword evidence="3" id="KW-1185">Reference proteome</keyword>
<dbReference type="Pfam" id="PF04014">
    <property type="entry name" value="MazE_antitoxin"/>
    <property type="match status" value="1"/>
</dbReference>
<reference evidence="2 3" key="2">
    <citation type="journal article" date="2011" name="Stand. Genomic Sci.">
        <title>Complete genome sequence of Staphylothermus hellenicus P8.</title>
        <authorList>
            <person name="Anderson I."/>
            <person name="Wirth R."/>
            <person name="Lucas S."/>
            <person name="Copeland A."/>
            <person name="Lapidus A."/>
            <person name="Cheng J.F."/>
            <person name="Goodwin L."/>
            <person name="Pitluck S."/>
            <person name="Davenport K."/>
            <person name="Detter J.C."/>
            <person name="Han C."/>
            <person name="Tapia R."/>
            <person name="Land M."/>
            <person name="Hauser L."/>
            <person name="Pati A."/>
            <person name="Mikhailova N."/>
            <person name="Woyke T."/>
            <person name="Klenk H.P."/>
            <person name="Kyrpides N."/>
            <person name="Ivanova N."/>
        </authorList>
    </citation>
    <scope>NUCLEOTIDE SEQUENCE [LARGE SCALE GENOMIC DNA]</scope>
    <source>
        <strain evidence="3">DSM 12710 / JCM 10830 / BK20S6-10-b1 / P8</strain>
    </source>
</reference>
<feature type="domain" description="SpoVT-AbrB" evidence="1">
    <location>
        <begin position="1"/>
        <end position="48"/>
    </location>
</feature>
<dbReference type="SMART" id="SM00966">
    <property type="entry name" value="SpoVT_AbrB"/>
    <property type="match status" value="1"/>
</dbReference>
<dbReference type="PROSITE" id="PS51740">
    <property type="entry name" value="SPOVT_ABRB"/>
    <property type="match status" value="1"/>
</dbReference>
<dbReference type="InterPro" id="IPR052975">
    <property type="entry name" value="Repressor-like_regulatory"/>
</dbReference>
<dbReference type="SUPFAM" id="SSF89447">
    <property type="entry name" value="AbrB/MazE/MraZ-like"/>
    <property type="match status" value="1"/>
</dbReference>
<reference evidence="3" key="1">
    <citation type="submission" date="2010-05" db="EMBL/GenBank/DDBJ databases">
        <title>Complete sequence of Staphylothermus hellenicus DSM 12710.</title>
        <authorList>
            <consortium name="US DOE Joint Genome Institute"/>
            <person name="Lucas S."/>
            <person name="Copeland A."/>
            <person name="Lapidus A."/>
            <person name="Cheng J.-F."/>
            <person name="Bruce D."/>
            <person name="Goodwin L."/>
            <person name="Pitluck S."/>
            <person name="Davenport K."/>
            <person name="Detter J.C."/>
            <person name="Han C."/>
            <person name="Tapia R."/>
            <person name="Larimer F."/>
            <person name="Land M."/>
            <person name="Hauser L."/>
            <person name="Kyrpides N."/>
            <person name="Mikhailova N."/>
            <person name="Anderson I.J."/>
            <person name="Woyke T."/>
        </authorList>
    </citation>
    <scope>NUCLEOTIDE SEQUENCE [LARGE SCALE GENOMIC DNA]</scope>
    <source>
        <strain evidence="3">DSM 12710 / JCM 10830 / BK20S6-10-b1 / P8</strain>
    </source>
</reference>
<dbReference type="EMBL" id="CP002051">
    <property type="protein sequence ID" value="ADI31266.1"/>
    <property type="molecule type" value="Genomic_DNA"/>
</dbReference>
<evidence type="ECO:0000259" key="1">
    <source>
        <dbReference type="PROSITE" id="PS51740"/>
    </source>
</evidence>
<dbReference type="GO" id="GO:0003677">
    <property type="term" value="F:DNA binding"/>
    <property type="evidence" value="ECO:0007669"/>
    <property type="project" value="InterPro"/>
</dbReference>